<feature type="region of interest" description="Disordered" evidence="1">
    <location>
        <begin position="64"/>
        <end position="106"/>
    </location>
</feature>
<name>A0AAQ3L7M8_9LILI</name>
<sequence length="185" mass="19516">MAVVPISRLLLKPPPLSPPTAPLRSSLPCQSRLIVPAKSSPLRFPSLLPFPPSGRACRFYAQSNGGASETLEESEAEEVGKKAQEEESEEKDAAASAAASSSVAEELKQMMEARRKESSSSSELLSGVAEEVREIEWPSFGKVLGTTGVVLAVIAGSSVALLTVNAILAEISDKVFAGKGIQDFF</sequence>
<evidence type="ECO:0000256" key="1">
    <source>
        <dbReference type="SAM" id="MobiDB-lite"/>
    </source>
</evidence>
<dbReference type="EMBL" id="CP136898">
    <property type="protein sequence ID" value="WOL19796.1"/>
    <property type="molecule type" value="Genomic_DNA"/>
</dbReference>
<proteinExistence type="predicted"/>
<evidence type="ECO:0008006" key="4">
    <source>
        <dbReference type="Google" id="ProtNLM"/>
    </source>
</evidence>
<protein>
    <recommendedName>
        <fullName evidence="4">Preprotein translocase subunit SECE1</fullName>
    </recommendedName>
</protein>
<dbReference type="Proteomes" id="UP001327560">
    <property type="component" value="Chromosome 9"/>
</dbReference>
<dbReference type="PANTHER" id="PTHR37240:SF1">
    <property type="entry name" value="PREPROTEIN TRANSLOCASE SUBUNIT SECE1"/>
    <property type="match status" value="1"/>
</dbReference>
<reference evidence="2 3" key="1">
    <citation type="submission" date="2023-10" db="EMBL/GenBank/DDBJ databases">
        <title>Chromosome-scale genome assembly provides insights into flower coloration mechanisms of Canna indica.</title>
        <authorList>
            <person name="Li C."/>
        </authorList>
    </citation>
    <scope>NUCLEOTIDE SEQUENCE [LARGE SCALE GENOMIC DNA]</scope>
    <source>
        <tissue evidence="2">Flower</tissue>
    </source>
</reference>
<organism evidence="2 3">
    <name type="scientific">Canna indica</name>
    <name type="common">Indian-shot</name>
    <dbReference type="NCBI Taxonomy" id="4628"/>
    <lineage>
        <taxon>Eukaryota</taxon>
        <taxon>Viridiplantae</taxon>
        <taxon>Streptophyta</taxon>
        <taxon>Embryophyta</taxon>
        <taxon>Tracheophyta</taxon>
        <taxon>Spermatophyta</taxon>
        <taxon>Magnoliopsida</taxon>
        <taxon>Liliopsida</taxon>
        <taxon>Zingiberales</taxon>
        <taxon>Cannaceae</taxon>
        <taxon>Canna</taxon>
    </lineage>
</organism>
<dbReference type="AlphaFoldDB" id="A0AAQ3L7M8"/>
<feature type="compositionally biased region" description="Low complexity" evidence="1">
    <location>
        <begin position="94"/>
        <end position="104"/>
    </location>
</feature>
<dbReference type="GO" id="GO:0009535">
    <property type="term" value="C:chloroplast thylakoid membrane"/>
    <property type="evidence" value="ECO:0007669"/>
    <property type="project" value="TreeGrafter"/>
</dbReference>
<evidence type="ECO:0000313" key="3">
    <source>
        <dbReference type="Proteomes" id="UP001327560"/>
    </source>
</evidence>
<dbReference type="PANTHER" id="PTHR37240">
    <property type="entry name" value="PREPROTEIN TRANSLOCASE SUBUNIT SECE1"/>
    <property type="match status" value="1"/>
</dbReference>
<dbReference type="Gene3D" id="1.20.5.1030">
    <property type="entry name" value="Preprotein translocase secy subunit"/>
    <property type="match status" value="1"/>
</dbReference>
<dbReference type="InterPro" id="IPR038379">
    <property type="entry name" value="SecE_sf"/>
</dbReference>
<evidence type="ECO:0000313" key="2">
    <source>
        <dbReference type="EMBL" id="WOL19796.1"/>
    </source>
</evidence>
<keyword evidence="3" id="KW-1185">Reference proteome</keyword>
<dbReference type="InterPro" id="IPR055330">
    <property type="entry name" value="SECE1-like"/>
</dbReference>
<gene>
    <name evidence="2" type="ORF">Cni_G28598</name>
</gene>
<accession>A0AAQ3L7M8</accession>